<dbReference type="GO" id="GO:0071453">
    <property type="term" value="P:cellular response to oxygen levels"/>
    <property type="evidence" value="ECO:0007669"/>
    <property type="project" value="TreeGrafter"/>
</dbReference>
<reference evidence="2" key="1">
    <citation type="journal article" date="2021" name="Proc. Natl. Acad. Sci. U.S.A.">
        <title>A Catalog of Tens of Thousands of Viruses from Human Metagenomes Reveals Hidden Associations with Chronic Diseases.</title>
        <authorList>
            <person name="Tisza M.J."/>
            <person name="Buck C.B."/>
        </authorList>
    </citation>
    <scope>NUCLEOTIDE SEQUENCE</scope>
    <source>
        <strain evidence="2">Ct16C7</strain>
    </source>
</reference>
<dbReference type="InterPro" id="IPR014729">
    <property type="entry name" value="Rossmann-like_a/b/a_fold"/>
</dbReference>
<dbReference type="Pfam" id="PF01507">
    <property type="entry name" value="PAPS_reduct"/>
    <property type="match status" value="1"/>
</dbReference>
<proteinExistence type="predicted"/>
<dbReference type="GO" id="GO:0003824">
    <property type="term" value="F:catalytic activity"/>
    <property type="evidence" value="ECO:0007669"/>
    <property type="project" value="InterPro"/>
</dbReference>
<dbReference type="InterPro" id="IPR021845">
    <property type="entry name" value="DUF3440"/>
</dbReference>
<dbReference type="PANTHER" id="PTHR30083:SF0">
    <property type="entry name" value="3'-PHOSPHOADENOSINE 5'-PHOSPHOSULFATE SULFOTRANSFERASE (PAPS REDUCTASE)_FAD SYNTHETASE"/>
    <property type="match status" value="1"/>
</dbReference>
<dbReference type="InterPro" id="IPR002500">
    <property type="entry name" value="PAPS_reduct_dom"/>
</dbReference>
<dbReference type="PANTHER" id="PTHR30083">
    <property type="entry name" value="TRANSCRIPTIONAL REGULATOR-RELATED"/>
    <property type="match status" value="1"/>
</dbReference>
<organism evidence="2">
    <name type="scientific">Siphoviridae sp. ct16C7</name>
    <dbReference type="NCBI Taxonomy" id="2825304"/>
    <lineage>
        <taxon>Viruses</taxon>
        <taxon>Duplodnaviria</taxon>
        <taxon>Heunggongvirae</taxon>
        <taxon>Uroviricota</taxon>
        <taxon>Caudoviricetes</taxon>
    </lineage>
</organism>
<sequence length="431" mass="50970">MKRYIDKDVYEAALERINYVFDEFEHIYLSFSSGKDSGALLNLCIDVARQRKRKFDVVFLDLEAFYRKSIQYVEKMFSENEDVLSPHWICLPMTSPNSLSYFEPTWVWWKPELKSIWVRPMPQNKWVINLGNNFFTWYKENMTFEEFILHVGETLGHGEKTACLVGIRTDESLNRFRAIASDKETYKGKTFSTKVSENVFNFYPIYDWAVEDIWTYYSRFKKPYNPIYDLMYQAGVPIHKMRIDEPFGNEAKAGLAQFKVIEPETWGRLVNRVSGANFGNIYSGTMIMKNDYKLPKNHSWKSFTEFLLTTLPPEAAQNYRDKFIKFIKYWKEVGCPVRDDHLQVLEKNYASDIVNTGEFSKRGKGDKYVVKFKDALDELPELEGKDDWPTWRRMAMCIIKNDFLCKSLSFTLTKEFMAKRKATLEKYRNIL</sequence>
<accession>A0A8S5P0L6</accession>
<dbReference type="Pfam" id="PF11922">
    <property type="entry name" value="DUF3440"/>
    <property type="match status" value="1"/>
</dbReference>
<dbReference type="SUPFAM" id="SSF52402">
    <property type="entry name" value="Adenine nucleotide alpha hydrolases-like"/>
    <property type="match status" value="1"/>
</dbReference>
<dbReference type="EMBL" id="BK015293">
    <property type="protein sequence ID" value="DAD99763.1"/>
    <property type="molecule type" value="Genomic_DNA"/>
</dbReference>
<dbReference type="CDD" id="cd23947">
    <property type="entry name" value="PAPS_reductase-like_YbdN"/>
    <property type="match status" value="1"/>
</dbReference>
<dbReference type="Gene3D" id="3.40.50.620">
    <property type="entry name" value="HUPs"/>
    <property type="match status" value="1"/>
</dbReference>
<protein>
    <submittedName>
        <fullName evidence="2">Phosphoadenosine-phosphosulfate reductase</fullName>
    </submittedName>
</protein>
<evidence type="ECO:0000313" key="2">
    <source>
        <dbReference type="EMBL" id="DAD99763.1"/>
    </source>
</evidence>
<feature type="domain" description="Phosphoadenosine phosphosulphate reductase" evidence="1">
    <location>
        <begin position="151"/>
        <end position="232"/>
    </location>
</feature>
<evidence type="ECO:0000259" key="1">
    <source>
        <dbReference type="Pfam" id="PF01507"/>
    </source>
</evidence>
<name>A0A8S5P0L6_9CAUD</name>